<keyword evidence="5" id="KW-0687">Ribonucleoprotein</keyword>
<evidence type="ECO:0000256" key="7">
    <source>
        <dbReference type="ARBA" id="ARBA00039306"/>
    </source>
</evidence>
<sequence length="392" mass="42810">MVQFLSRFPGVLLLLRFRQGYSHEAVIIPAPRTLLATRSSVMSPRTSIWGACRALAIRPRPVAPRPAPFIQSLPRNRWYSSEGNDHPPKAIDNSQEAQNSQVGSESKKGVSAAENGEVEVTSSTSSAEVIDDATLEQLFFGGRTQTSSVGGGEGGLTPAQEDVLYREGTIPSAEKAEALVAAAEKSELETTDSTEMQNPGHKFGLPKRPWPQGFNLKKRYHPVLEQITRLLMKDGKLSVAQRNMAIVMNYLRTAPPPIYSPKYPLLPGTPPASHLPLNPILYITVAVDSVAPLLKIRNVAGAGGGGRALELPVPLGVRQRRRVAFKWILDVINKKPSKGSGRKQFPYRIAEEIVAVVEGRSGVWEKRKQVHKLGTAARANVGSNKLKVKKKM</sequence>
<comment type="similarity">
    <text evidence="2">Belongs to the universal ribosomal protein uS7 family.</text>
</comment>
<organism evidence="10 11">
    <name type="scientific">Fusarium oxysporum f. sp. lycopersici (strain 4287 / CBS 123668 / FGSC 9935 / NRRL 34936)</name>
    <name type="common">Fusarium vascular wilt of tomato</name>
    <dbReference type="NCBI Taxonomy" id="426428"/>
    <lineage>
        <taxon>Eukaryota</taxon>
        <taxon>Fungi</taxon>
        <taxon>Dikarya</taxon>
        <taxon>Ascomycota</taxon>
        <taxon>Pezizomycotina</taxon>
        <taxon>Sordariomycetes</taxon>
        <taxon>Hypocreomycetidae</taxon>
        <taxon>Hypocreales</taxon>
        <taxon>Nectriaceae</taxon>
        <taxon>Fusarium</taxon>
        <taxon>Fusarium oxysporum species complex</taxon>
    </lineage>
</organism>
<evidence type="ECO:0000256" key="6">
    <source>
        <dbReference type="ARBA" id="ARBA00037226"/>
    </source>
</evidence>
<accession>A0A0J9UI87</accession>
<dbReference type="GO" id="GO:1990904">
    <property type="term" value="C:ribonucleoprotein complex"/>
    <property type="evidence" value="ECO:0007669"/>
    <property type="project" value="UniProtKB-KW"/>
</dbReference>
<evidence type="ECO:0000256" key="2">
    <source>
        <dbReference type="ARBA" id="ARBA00007151"/>
    </source>
</evidence>
<protein>
    <recommendedName>
        <fullName evidence="7">Small ribosomal subunit protein uS7m</fullName>
    </recommendedName>
</protein>
<dbReference type="GO" id="GO:0005840">
    <property type="term" value="C:ribosome"/>
    <property type="evidence" value="ECO:0007669"/>
    <property type="project" value="UniProtKB-KW"/>
</dbReference>
<feature type="domain" description="Small ribosomal subunit protein uS7" evidence="9">
    <location>
        <begin position="220"/>
        <end position="378"/>
    </location>
</feature>
<dbReference type="GO" id="GO:0005739">
    <property type="term" value="C:mitochondrion"/>
    <property type="evidence" value="ECO:0007669"/>
    <property type="project" value="UniProtKB-SubCell"/>
</dbReference>
<feature type="region of interest" description="Disordered" evidence="8">
    <location>
        <begin position="77"/>
        <end position="127"/>
    </location>
</feature>
<proteinExistence type="inferred from homology"/>
<evidence type="ECO:0000256" key="5">
    <source>
        <dbReference type="ARBA" id="ARBA00023274"/>
    </source>
</evidence>
<dbReference type="InterPro" id="IPR023798">
    <property type="entry name" value="Ribosomal_uS7_dom"/>
</dbReference>
<dbReference type="VEuPathDB" id="FungiDB:FOXG_03214"/>
<name>A0A0J9UI87_FUSO4</name>
<evidence type="ECO:0000256" key="8">
    <source>
        <dbReference type="SAM" id="MobiDB-lite"/>
    </source>
</evidence>
<dbReference type="FunFam" id="1.10.455.10:FF:000006">
    <property type="entry name" value="37S ribosomal protein S7, mitochondrial"/>
    <property type="match status" value="1"/>
</dbReference>
<dbReference type="OrthoDB" id="9972728at2759"/>
<feature type="compositionally biased region" description="Polar residues" evidence="8">
    <location>
        <begin position="92"/>
        <end position="104"/>
    </location>
</feature>
<dbReference type="InterPro" id="IPR047988">
    <property type="entry name" value="Ribosomal_uS7m_fungi"/>
</dbReference>
<keyword evidence="3" id="KW-0689">Ribosomal protein</keyword>
<keyword evidence="4" id="KW-0496">Mitochondrion</keyword>
<evidence type="ECO:0000256" key="4">
    <source>
        <dbReference type="ARBA" id="ARBA00023128"/>
    </source>
</evidence>
<comment type="subcellular location">
    <subcellularLocation>
        <location evidence="1">Mitochondrion</location>
    </subcellularLocation>
</comment>
<dbReference type="CDD" id="cd14868">
    <property type="entry name" value="uS7_Mitochondria_Fungi"/>
    <property type="match status" value="1"/>
</dbReference>
<evidence type="ECO:0000313" key="11">
    <source>
        <dbReference type="Proteomes" id="UP000009097"/>
    </source>
</evidence>
<dbReference type="AlphaFoldDB" id="A0A0J9UI87"/>
<dbReference type="EMBL" id="DS231698">
    <property type="protein sequence ID" value="KNA99137.1"/>
    <property type="molecule type" value="Genomic_DNA"/>
</dbReference>
<dbReference type="GO" id="GO:0006412">
    <property type="term" value="P:translation"/>
    <property type="evidence" value="ECO:0007669"/>
    <property type="project" value="InterPro"/>
</dbReference>
<comment type="function">
    <text evidence="6">Component of the mitochondrial ribosome (mitoribosome), a dedicated translation machinery responsible for the synthesis of mitochondrial genome-encoded proteins, including at least some of the essential transmembrane subunits of the mitochondrial respiratory chain. The mitoribosomes are attached to the mitochondrial inner membrane and translation products are cotranslationally integrated into the membrane.</text>
</comment>
<dbReference type="SUPFAM" id="SSF47973">
    <property type="entry name" value="Ribosomal protein S7"/>
    <property type="match status" value="1"/>
</dbReference>
<evidence type="ECO:0000259" key="9">
    <source>
        <dbReference type="Pfam" id="PF00177"/>
    </source>
</evidence>
<evidence type="ECO:0000313" key="10">
    <source>
        <dbReference type="EMBL" id="KNA99138.1"/>
    </source>
</evidence>
<reference evidence="10" key="1">
    <citation type="submission" date="2007-04" db="EMBL/GenBank/DDBJ databases">
        <authorList>
            <consortium name="The Broad Institute Genome Sequencing Platform"/>
            <person name="Birren B."/>
            <person name="Lander E."/>
            <person name="Galagan J."/>
            <person name="Nusbaum C."/>
            <person name="Devon K."/>
            <person name="Ma L.-J."/>
            <person name="Jaffe D."/>
            <person name="Butler J."/>
            <person name="Alvarez P."/>
            <person name="Gnerre S."/>
            <person name="Grabherr M."/>
            <person name="Kleber M."/>
            <person name="Mauceli E."/>
            <person name="Brockman W."/>
            <person name="MacCallum I.A."/>
            <person name="Young S."/>
            <person name="LaButti K."/>
            <person name="DeCaprio D."/>
            <person name="Crawford M."/>
            <person name="Koehrsen M."/>
            <person name="Engels R."/>
            <person name="Montgomery P."/>
            <person name="Pearson M."/>
            <person name="Howarth C."/>
            <person name="Larson L."/>
            <person name="White J."/>
            <person name="O'Leary S."/>
            <person name="Kodira C."/>
            <person name="Zeng Q."/>
            <person name="Yandava C."/>
            <person name="Alvarado L."/>
            <person name="Kistler C."/>
            <person name="Shim W.-B."/>
            <person name="Kang S."/>
            <person name="Woloshuk C."/>
        </authorList>
    </citation>
    <scope>NUCLEOTIDE SEQUENCE</scope>
    <source>
        <strain evidence="10">4287</strain>
    </source>
</reference>
<dbReference type="Gene3D" id="1.10.455.10">
    <property type="entry name" value="Ribosomal protein S7 domain"/>
    <property type="match status" value="1"/>
</dbReference>
<dbReference type="KEGG" id="fox:FOXG_03214"/>
<dbReference type="InterPro" id="IPR000235">
    <property type="entry name" value="Ribosomal_uS7"/>
</dbReference>
<gene>
    <name evidence="10" type="ORF">FOXG_03214</name>
</gene>
<dbReference type="EMBL" id="DS231698">
    <property type="protein sequence ID" value="KNA99138.1"/>
    <property type="molecule type" value="Genomic_DNA"/>
</dbReference>
<reference evidence="10" key="2">
    <citation type="journal article" date="2010" name="Nature">
        <title>Comparative genomics reveals mobile pathogenicity chromosomes in Fusarium.</title>
        <authorList>
            <person name="Ma L.J."/>
            <person name="van der Does H.C."/>
            <person name="Borkovich K.A."/>
            <person name="Coleman J.J."/>
            <person name="Daboussi M.J."/>
            <person name="Di Pietro A."/>
            <person name="Dufresne M."/>
            <person name="Freitag M."/>
            <person name="Grabherr M."/>
            <person name="Henrissat B."/>
            <person name="Houterman P.M."/>
            <person name="Kang S."/>
            <person name="Shim W.B."/>
            <person name="Woloshuk C."/>
            <person name="Xie X."/>
            <person name="Xu J.R."/>
            <person name="Antoniw J."/>
            <person name="Baker S.E."/>
            <person name="Bluhm B.H."/>
            <person name="Breakspear A."/>
            <person name="Brown D.W."/>
            <person name="Butchko R.A."/>
            <person name="Chapman S."/>
            <person name="Coulson R."/>
            <person name="Coutinho P.M."/>
            <person name="Danchin E.G."/>
            <person name="Diener A."/>
            <person name="Gale L.R."/>
            <person name="Gardiner D.M."/>
            <person name="Goff S."/>
            <person name="Hammond-Kosack K.E."/>
            <person name="Hilburn K."/>
            <person name="Hua-Van A."/>
            <person name="Jonkers W."/>
            <person name="Kazan K."/>
            <person name="Kodira C.D."/>
            <person name="Koehrsen M."/>
            <person name="Kumar L."/>
            <person name="Lee Y.H."/>
            <person name="Li L."/>
            <person name="Manners J.M."/>
            <person name="Miranda-Saavedra D."/>
            <person name="Mukherjee M."/>
            <person name="Park G."/>
            <person name="Park J."/>
            <person name="Park S.Y."/>
            <person name="Proctor R.H."/>
            <person name="Regev A."/>
            <person name="Ruiz-Roldan M.C."/>
            <person name="Sain D."/>
            <person name="Sakthikumar S."/>
            <person name="Sykes S."/>
            <person name="Schwartz D.C."/>
            <person name="Turgeon B.G."/>
            <person name="Wapinski I."/>
            <person name="Yoder O."/>
            <person name="Young S."/>
            <person name="Zeng Q."/>
            <person name="Zhou S."/>
            <person name="Galagan J."/>
            <person name="Cuomo C.A."/>
            <person name="Kistler H.C."/>
            <person name="Rep M."/>
        </authorList>
    </citation>
    <scope>NUCLEOTIDE SEQUENCE [LARGE SCALE GENOMIC DNA]</scope>
    <source>
        <strain evidence="10">4287</strain>
    </source>
</reference>
<dbReference type="Proteomes" id="UP000009097">
    <property type="component" value="Unassembled WGS sequence"/>
</dbReference>
<dbReference type="RefSeq" id="XP_018237184.1">
    <property type="nucleotide sequence ID" value="XM_018380821.1"/>
</dbReference>
<evidence type="ECO:0000256" key="3">
    <source>
        <dbReference type="ARBA" id="ARBA00022980"/>
    </source>
</evidence>
<dbReference type="PANTHER" id="PTHR11205">
    <property type="entry name" value="RIBOSOMAL PROTEIN S7"/>
    <property type="match status" value="1"/>
</dbReference>
<evidence type="ECO:0000256" key="1">
    <source>
        <dbReference type="ARBA" id="ARBA00004173"/>
    </source>
</evidence>
<dbReference type="Pfam" id="PF00177">
    <property type="entry name" value="Ribosomal_S7"/>
    <property type="match status" value="1"/>
</dbReference>
<dbReference type="InterPro" id="IPR036823">
    <property type="entry name" value="Ribosomal_uS7_dom_sf"/>
</dbReference>
<dbReference type="GeneID" id="28945350"/>
<feature type="region of interest" description="Disordered" evidence="8">
    <location>
        <begin position="188"/>
        <end position="208"/>
    </location>
</feature>
<dbReference type="RefSeq" id="XP_018237183.1">
    <property type="nucleotide sequence ID" value="XM_018380820.1"/>
</dbReference>